<gene>
    <name evidence="1" type="ORF">HINF_LOCUS1180</name>
    <name evidence="2" type="ORF">HINF_LOCUS55020</name>
</gene>
<dbReference type="EMBL" id="CATOUU010000026">
    <property type="protein sequence ID" value="CAI9913535.1"/>
    <property type="molecule type" value="Genomic_DNA"/>
</dbReference>
<sequence length="257" mass="29692">MQNAVINSTEFNEQFLLSASNVLSKITKNHYYFNGTCIASEIMQLSECNYDQFWLNLQSIMNISTSVLQHFFVYNLVPLNMIAPTSTEKSNSILSSLASSPQSIVTEQSQQSKCFRSSVTRQKSYQQTQFQNLFALSIKKLILMQTNKDIDQLDNTQLCVYVNQFLKNYPKQQFWTMLSELIAGKTARQLYDYYTNSFSKFLFSGQLSTEDKTALRALNEQMADQKPSVVAQSFLDSFQSQQYFKHNVIMYVVNLRK</sequence>
<evidence type="ECO:0000313" key="1">
    <source>
        <dbReference type="EMBL" id="CAI9913535.1"/>
    </source>
</evidence>
<keyword evidence="3" id="KW-1185">Reference proteome</keyword>
<reference evidence="2 3" key="2">
    <citation type="submission" date="2024-07" db="EMBL/GenBank/DDBJ databases">
        <authorList>
            <person name="Akdeniz Z."/>
        </authorList>
    </citation>
    <scope>NUCLEOTIDE SEQUENCE [LARGE SCALE GENOMIC DNA]</scope>
</reference>
<reference evidence="1" key="1">
    <citation type="submission" date="2023-06" db="EMBL/GenBank/DDBJ databases">
        <authorList>
            <person name="Kurt Z."/>
        </authorList>
    </citation>
    <scope>NUCLEOTIDE SEQUENCE</scope>
</reference>
<protein>
    <submittedName>
        <fullName evidence="2">Hypothetical_protein</fullName>
    </submittedName>
</protein>
<proteinExistence type="predicted"/>
<evidence type="ECO:0000313" key="3">
    <source>
        <dbReference type="Proteomes" id="UP001642409"/>
    </source>
</evidence>
<dbReference type="AlphaFoldDB" id="A0AA86N639"/>
<accession>A0AA86N639</accession>
<evidence type="ECO:0000313" key="2">
    <source>
        <dbReference type="EMBL" id="CAL6071177.1"/>
    </source>
</evidence>
<dbReference type="EMBL" id="CAXDID020000289">
    <property type="protein sequence ID" value="CAL6071177.1"/>
    <property type="molecule type" value="Genomic_DNA"/>
</dbReference>
<name>A0AA86N639_9EUKA</name>
<dbReference type="Proteomes" id="UP001642409">
    <property type="component" value="Unassembled WGS sequence"/>
</dbReference>
<organism evidence="1">
    <name type="scientific">Hexamita inflata</name>
    <dbReference type="NCBI Taxonomy" id="28002"/>
    <lineage>
        <taxon>Eukaryota</taxon>
        <taxon>Metamonada</taxon>
        <taxon>Diplomonadida</taxon>
        <taxon>Hexamitidae</taxon>
        <taxon>Hexamitinae</taxon>
        <taxon>Hexamita</taxon>
    </lineage>
</organism>
<comment type="caution">
    <text evidence="1">The sequence shown here is derived from an EMBL/GenBank/DDBJ whole genome shotgun (WGS) entry which is preliminary data.</text>
</comment>